<evidence type="ECO:0000256" key="4">
    <source>
        <dbReference type="ARBA" id="ARBA00023242"/>
    </source>
</evidence>
<keyword evidence="2" id="KW-0805">Transcription regulation</keyword>
<keyword evidence="4" id="KW-0539">Nucleus</keyword>
<evidence type="ECO:0000313" key="8">
    <source>
        <dbReference type="Proteomes" id="UP000039324"/>
    </source>
</evidence>
<evidence type="ECO:0000313" key="9">
    <source>
        <dbReference type="Proteomes" id="UP000290189"/>
    </source>
</evidence>
<reference evidence="6 8" key="1">
    <citation type="submission" date="2015-02" db="EMBL/GenBank/DDBJ databases">
        <authorList>
            <person name="Chooi Y.-H."/>
        </authorList>
    </citation>
    <scope>NUCLEOTIDE SEQUENCE [LARGE SCALE GENOMIC DNA]</scope>
    <source>
        <strain evidence="6">E3</strain>
    </source>
</reference>
<evidence type="ECO:0000313" key="7">
    <source>
        <dbReference type="EMBL" id="SPR00279.1"/>
    </source>
</evidence>
<name>A0A0G4J960_PLABS</name>
<gene>
    <name evidence="6" type="ORF">PBRA_009576</name>
    <name evidence="7" type="ORF">PLBR_LOCUS7494</name>
</gene>
<dbReference type="EMBL" id="CDSF01000165">
    <property type="protein sequence ID" value="CEP03996.1"/>
    <property type="molecule type" value="Genomic_DNA"/>
</dbReference>
<keyword evidence="3" id="KW-0804">Transcription</keyword>
<comment type="subcellular location">
    <subcellularLocation>
        <location evidence="1">Nucleus</location>
    </subcellularLocation>
</comment>
<keyword evidence="8" id="KW-1185">Reference proteome</keyword>
<keyword evidence="7" id="KW-0496">Mitochondrion</keyword>
<dbReference type="Proteomes" id="UP000290189">
    <property type="component" value="Unassembled WGS sequence"/>
</dbReference>
<dbReference type="EMBL" id="OVEO01000014">
    <property type="protein sequence ID" value="SPR00279.1"/>
    <property type="molecule type" value="Genomic_DNA"/>
</dbReference>
<dbReference type="Proteomes" id="UP000039324">
    <property type="component" value="Unassembled WGS sequence"/>
</dbReference>
<dbReference type="GO" id="GO:0005634">
    <property type="term" value="C:nucleus"/>
    <property type="evidence" value="ECO:0007669"/>
    <property type="project" value="UniProtKB-SubCell"/>
</dbReference>
<reference evidence="7 9" key="2">
    <citation type="submission" date="2018-03" db="EMBL/GenBank/DDBJ databases">
        <authorList>
            <person name="Fogelqvist J."/>
        </authorList>
    </citation>
    <scope>NUCLEOTIDE SEQUENCE [LARGE SCALE GENOMIC DNA]</scope>
</reference>
<protein>
    <recommendedName>
        <fullName evidence="5">Zinc-finger domain-containing protein</fullName>
    </recommendedName>
</protein>
<evidence type="ECO:0000313" key="6">
    <source>
        <dbReference type="EMBL" id="CEP03996.1"/>
    </source>
</evidence>
<dbReference type="Pfam" id="PF10497">
    <property type="entry name" value="zf-4CXXC_R1"/>
    <property type="match status" value="1"/>
</dbReference>
<evidence type="ECO:0000259" key="5">
    <source>
        <dbReference type="Pfam" id="PF10497"/>
    </source>
</evidence>
<proteinExistence type="predicted"/>
<evidence type="ECO:0000256" key="1">
    <source>
        <dbReference type="ARBA" id="ARBA00004123"/>
    </source>
</evidence>
<organism evidence="6 8">
    <name type="scientific">Plasmodiophora brassicae</name>
    <name type="common">Clubroot disease agent</name>
    <dbReference type="NCBI Taxonomy" id="37360"/>
    <lineage>
        <taxon>Eukaryota</taxon>
        <taxon>Sar</taxon>
        <taxon>Rhizaria</taxon>
        <taxon>Endomyxa</taxon>
        <taxon>Phytomyxea</taxon>
        <taxon>Plasmodiophorida</taxon>
        <taxon>Plasmodiophoridae</taxon>
        <taxon>Plasmodiophora</taxon>
    </lineage>
</organism>
<dbReference type="OMA" id="CHQCKER"/>
<accession>A0A0G4J960</accession>
<sequence>MASPSCAAPGPPAPTPILSTPRIAATGDLRPFSALRELLQVLNCWSVVLRPPDGSPDHAMPVACLREEHFRHGIIVGQRVLNPDVTSCRLNPLMASPVLVIDCVLGTDPATPISMANPVEKRSALSVPVSATVVSETAMPMPGSAKRSGGTSCHQCKNVKPADGLVCCRRQFDRRHRSDKRTCRKKYCPHCLAKFYQIDCDAIILDQWHCPSCTGICRCAACTRGSRSSRTSPVMPPHYATQPDDVTGPSVFPVLQSPSIAPAPGPGMLFELPTIGSNPLDQFSATFASEDGALASAGSRIGSAKTAGHIRAADVCSTGGAPASDGQMPVKRGRLEHEHAFALSGGLGQEAMQQQLH</sequence>
<feature type="domain" description="Zinc-finger" evidence="5">
    <location>
        <begin position="148"/>
        <end position="232"/>
    </location>
</feature>
<geneLocation type="mitochondrion" evidence="7"/>
<dbReference type="AlphaFoldDB" id="A0A0G4J960"/>
<dbReference type="OrthoDB" id="298344at2759"/>
<evidence type="ECO:0000256" key="3">
    <source>
        <dbReference type="ARBA" id="ARBA00023163"/>
    </source>
</evidence>
<dbReference type="InterPro" id="IPR018866">
    <property type="entry name" value="Znf-4CXXC_R1"/>
</dbReference>
<evidence type="ECO:0000256" key="2">
    <source>
        <dbReference type="ARBA" id="ARBA00023015"/>
    </source>
</evidence>